<sequence>MECSCKSIDKVNDFLMSLVRQGNISMLEEYLPSIPNPDQYLNRVFGDEFMEQCSLLTIACLNEHINLMRVLIKRFQPDLEIKNDILFGDGHTNRLMCFSATILWAAAAIDNFDIVKLLVEHGANVNYTTKTNSTPLRSACYNGNIDMTRYLIENVISWTNIGCDVNLCDNDGRPPLYEAVSCGSMELVQFLLDHGARNFPAICDQVSPLIWVAEKKRTSIVNAIRSHCPLIEQLETEELLGTAFVCFDLDDRDSKHAYEHFTRELELRSIHSLPKT</sequence>
<evidence type="ECO:0000313" key="6">
    <source>
        <dbReference type="EMBL" id="CAF4485429.1"/>
    </source>
</evidence>
<dbReference type="PROSITE" id="PS50297">
    <property type="entry name" value="ANK_REP_REGION"/>
    <property type="match status" value="2"/>
</dbReference>
<dbReference type="Pfam" id="PF12796">
    <property type="entry name" value="Ank_2"/>
    <property type="match status" value="2"/>
</dbReference>
<evidence type="ECO:0000256" key="3">
    <source>
        <dbReference type="PROSITE-ProRule" id="PRU00023"/>
    </source>
</evidence>
<dbReference type="PANTHER" id="PTHR24198:SF165">
    <property type="entry name" value="ANKYRIN REPEAT-CONTAINING PROTEIN-RELATED"/>
    <property type="match status" value="1"/>
</dbReference>
<name>A0A814TIN6_9BILA</name>
<protein>
    <submittedName>
        <fullName evidence="4">Uncharacterized protein</fullName>
    </submittedName>
</protein>
<dbReference type="EMBL" id="CAJNOV010004046">
    <property type="protein sequence ID" value="CAF1161342.1"/>
    <property type="molecule type" value="Genomic_DNA"/>
</dbReference>
<comment type="caution">
    <text evidence="4">The sequence shown here is derived from an EMBL/GenBank/DDBJ whole genome shotgun (WGS) entry which is preliminary data.</text>
</comment>
<dbReference type="InterPro" id="IPR036770">
    <property type="entry name" value="Ankyrin_rpt-contain_sf"/>
</dbReference>
<dbReference type="Proteomes" id="UP000676336">
    <property type="component" value="Unassembled WGS sequence"/>
</dbReference>
<dbReference type="EMBL" id="CAJOBH010074020">
    <property type="protein sequence ID" value="CAF4485429.1"/>
    <property type="molecule type" value="Genomic_DNA"/>
</dbReference>
<dbReference type="SUPFAM" id="SSF48403">
    <property type="entry name" value="Ankyrin repeat"/>
    <property type="match status" value="1"/>
</dbReference>
<evidence type="ECO:0000313" key="7">
    <source>
        <dbReference type="Proteomes" id="UP000663855"/>
    </source>
</evidence>
<dbReference type="PROSITE" id="PS50088">
    <property type="entry name" value="ANK_REPEAT"/>
    <property type="match status" value="2"/>
</dbReference>
<dbReference type="SMART" id="SM00248">
    <property type="entry name" value="ANK"/>
    <property type="match status" value="5"/>
</dbReference>
<evidence type="ECO:0000256" key="1">
    <source>
        <dbReference type="ARBA" id="ARBA00022737"/>
    </source>
</evidence>
<organism evidence="4 7">
    <name type="scientific">Rotaria magnacalcarata</name>
    <dbReference type="NCBI Taxonomy" id="392030"/>
    <lineage>
        <taxon>Eukaryota</taxon>
        <taxon>Metazoa</taxon>
        <taxon>Spiralia</taxon>
        <taxon>Gnathifera</taxon>
        <taxon>Rotifera</taxon>
        <taxon>Eurotatoria</taxon>
        <taxon>Bdelloidea</taxon>
        <taxon>Philodinida</taxon>
        <taxon>Philodinidae</taxon>
        <taxon>Rotaria</taxon>
    </lineage>
</organism>
<evidence type="ECO:0000313" key="4">
    <source>
        <dbReference type="EMBL" id="CAF1161342.1"/>
    </source>
</evidence>
<accession>A0A814TIN6</accession>
<dbReference type="Gene3D" id="1.25.40.20">
    <property type="entry name" value="Ankyrin repeat-containing domain"/>
    <property type="match status" value="1"/>
</dbReference>
<evidence type="ECO:0000256" key="2">
    <source>
        <dbReference type="ARBA" id="ARBA00023043"/>
    </source>
</evidence>
<dbReference type="Proteomes" id="UP000681967">
    <property type="component" value="Unassembled WGS sequence"/>
</dbReference>
<gene>
    <name evidence="6" type="ORF">BYL167_LOCUS35326</name>
    <name evidence="4" type="ORF">CJN711_LOCUS10032</name>
    <name evidence="5" type="ORF">SMN809_LOCUS13340</name>
</gene>
<feature type="repeat" description="ANK" evidence="3">
    <location>
        <begin position="171"/>
        <end position="196"/>
    </location>
</feature>
<evidence type="ECO:0000313" key="5">
    <source>
        <dbReference type="EMBL" id="CAF4026625.1"/>
    </source>
</evidence>
<keyword evidence="1" id="KW-0677">Repeat</keyword>
<reference evidence="4" key="1">
    <citation type="submission" date="2021-02" db="EMBL/GenBank/DDBJ databases">
        <authorList>
            <person name="Nowell W R."/>
        </authorList>
    </citation>
    <scope>NUCLEOTIDE SEQUENCE</scope>
</reference>
<dbReference type="AlphaFoldDB" id="A0A814TIN6"/>
<dbReference type="Proteomes" id="UP000663855">
    <property type="component" value="Unassembled WGS sequence"/>
</dbReference>
<dbReference type="EMBL" id="CAJOBI010005251">
    <property type="protein sequence ID" value="CAF4026625.1"/>
    <property type="molecule type" value="Genomic_DNA"/>
</dbReference>
<feature type="repeat" description="ANK" evidence="3">
    <location>
        <begin position="98"/>
        <end position="130"/>
    </location>
</feature>
<keyword evidence="2 3" id="KW-0040">ANK repeat</keyword>
<proteinExistence type="predicted"/>
<dbReference type="InterPro" id="IPR002110">
    <property type="entry name" value="Ankyrin_rpt"/>
</dbReference>
<dbReference type="PANTHER" id="PTHR24198">
    <property type="entry name" value="ANKYRIN REPEAT AND PROTEIN KINASE DOMAIN-CONTAINING PROTEIN"/>
    <property type="match status" value="1"/>
</dbReference>